<dbReference type="EMBL" id="PESE01000001">
    <property type="protein sequence ID" value="PYD40053.1"/>
    <property type="molecule type" value="Genomic_DNA"/>
</dbReference>
<dbReference type="Gene3D" id="1.10.1200.10">
    <property type="entry name" value="ACP-like"/>
    <property type="match status" value="1"/>
</dbReference>
<evidence type="ECO:0000313" key="2">
    <source>
        <dbReference type="EMBL" id="PYD40053.1"/>
    </source>
</evidence>
<dbReference type="AlphaFoldDB" id="A0A318PDH6"/>
<proteinExistence type="predicted"/>
<dbReference type="SUPFAM" id="SSF47336">
    <property type="entry name" value="ACP-like"/>
    <property type="match status" value="1"/>
</dbReference>
<dbReference type="OrthoDB" id="487863at2"/>
<organism evidence="2 3">
    <name type="scientific">Serratia plymuthica</name>
    <dbReference type="NCBI Taxonomy" id="82996"/>
    <lineage>
        <taxon>Bacteria</taxon>
        <taxon>Pseudomonadati</taxon>
        <taxon>Pseudomonadota</taxon>
        <taxon>Gammaproteobacteria</taxon>
        <taxon>Enterobacterales</taxon>
        <taxon>Yersiniaceae</taxon>
        <taxon>Serratia</taxon>
    </lineage>
</organism>
<dbReference type="Proteomes" id="UP000248196">
    <property type="component" value="Unassembled WGS sequence"/>
</dbReference>
<accession>A0A318PDH6</accession>
<dbReference type="Pfam" id="PF00550">
    <property type="entry name" value="PP-binding"/>
    <property type="match status" value="1"/>
</dbReference>
<reference evidence="2 3" key="1">
    <citation type="submission" date="2017-11" db="EMBL/GenBank/DDBJ databases">
        <title>Genome sequence of the oocydin A producing rhizobacterium Serratia plymuthica 4Rx5.</title>
        <authorList>
            <person name="Matilla M.A."/>
            <person name="Udaondo Z."/>
            <person name="Salmond G.P.C."/>
        </authorList>
    </citation>
    <scope>NUCLEOTIDE SEQUENCE [LARGE SCALE GENOMIC DNA]</scope>
    <source>
        <strain evidence="2 3">4Rx5</strain>
    </source>
</reference>
<evidence type="ECO:0000313" key="3">
    <source>
        <dbReference type="Proteomes" id="UP000248196"/>
    </source>
</evidence>
<protein>
    <submittedName>
        <fullName evidence="2">Acyl carrier protein</fullName>
    </submittedName>
</protein>
<sequence>MSPKSKEDIFNIIVKNLLETLPHLDAGDITQEHSMRDLGANSIDRADILLSSMETIDVIFPLHEAASLKNIGELVSFLHAKAQ</sequence>
<dbReference type="InterPro" id="IPR009081">
    <property type="entry name" value="PP-bd_ACP"/>
</dbReference>
<comment type="caution">
    <text evidence="2">The sequence shown here is derived from an EMBL/GenBank/DDBJ whole genome shotgun (WGS) entry which is preliminary data.</text>
</comment>
<gene>
    <name evidence="2" type="ORF">CT690_01850</name>
</gene>
<name>A0A318PDH6_SERPL</name>
<dbReference type="RefSeq" id="WP_041416946.1">
    <property type="nucleotide sequence ID" value="NZ_CP185735.1"/>
</dbReference>
<evidence type="ECO:0000259" key="1">
    <source>
        <dbReference type="Pfam" id="PF00550"/>
    </source>
</evidence>
<dbReference type="NCBIfam" id="NF005502">
    <property type="entry name" value="PRK07117.1"/>
    <property type="match status" value="1"/>
</dbReference>
<feature type="domain" description="Carrier" evidence="1">
    <location>
        <begin position="14"/>
        <end position="78"/>
    </location>
</feature>
<dbReference type="InterPro" id="IPR036736">
    <property type="entry name" value="ACP-like_sf"/>
</dbReference>